<keyword evidence="8 18" id="KW-1133">Transmembrane helix</keyword>
<evidence type="ECO:0000256" key="13">
    <source>
        <dbReference type="ARBA" id="ARBA00036348"/>
    </source>
</evidence>
<evidence type="ECO:0000256" key="5">
    <source>
        <dbReference type="ARBA" id="ARBA00022679"/>
    </source>
</evidence>
<dbReference type="Ensembl" id="ENSPCLT00000017159.1">
    <property type="protein sequence ID" value="ENSPCLP00000012922.1"/>
    <property type="gene ID" value="ENSPCLG00000010599.1"/>
</dbReference>
<feature type="compositionally biased region" description="Basic and acidic residues" evidence="17">
    <location>
        <begin position="93"/>
        <end position="126"/>
    </location>
</feature>
<evidence type="ECO:0000256" key="7">
    <source>
        <dbReference type="ARBA" id="ARBA00022968"/>
    </source>
</evidence>
<evidence type="ECO:0000256" key="8">
    <source>
        <dbReference type="ARBA" id="ARBA00022989"/>
    </source>
</evidence>
<dbReference type="InterPro" id="IPR001675">
    <property type="entry name" value="Glyco_trans_29"/>
</dbReference>
<evidence type="ECO:0000256" key="11">
    <source>
        <dbReference type="ARBA" id="ARBA00023157"/>
    </source>
</evidence>
<comment type="pathway">
    <text evidence="2">Protein modification; protein glycosylation.</text>
</comment>
<keyword evidence="12" id="KW-0325">Glycoprotein</keyword>
<protein>
    <recommendedName>
        <fullName evidence="14">alpha-N-acetylgalactosaminide alpha-2,6-sialyltransferase</fullName>
        <ecNumber evidence="14">2.4.3.3</ecNumber>
    </recommendedName>
</protein>
<comment type="catalytic activity">
    <reaction evidence="13">
        <text>a beta-D-galactosyl-(1-&gt;3)-N-acetyl-alpha-D-galactosaminyl derivative + CMP-N-acetyl-beta-neuraminate = a beta-D-galactosyl-(1-&gt;3)-[N-acetyl-alpha-neuraminyl-(2-&gt;6)]-N-acetyl-alpha-D-galactosaminyl derivative + CMP + H(+)</text>
        <dbReference type="Rhea" id="RHEA:11136"/>
        <dbReference type="ChEBI" id="CHEBI:15378"/>
        <dbReference type="ChEBI" id="CHEBI:57812"/>
        <dbReference type="ChEBI" id="CHEBI:60377"/>
        <dbReference type="ChEBI" id="CHEBI:133470"/>
        <dbReference type="ChEBI" id="CHEBI:140764"/>
        <dbReference type="EC" id="2.4.3.3"/>
    </reaction>
    <physiologicalReaction direction="left-to-right" evidence="13">
        <dbReference type="Rhea" id="RHEA:11137"/>
    </physiologicalReaction>
</comment>
<proteinExistence type="inferred from homology"/>
<evidence type="ECO:0000313" key="20">
    <source>
        <dbReference type="Proteomes" id="UP000472261"/>
    </source>
</evidence>
<evidence type="ECO:0000256" key="15">
    <source>
        <dbReference type="ARBA" id="ARBA00050664"/>
    </source>
</evidence>
<dbReference type="GO" id="GO:0009312">
    <property type="term" value="P:oligosaccharide biosynthetic process"/>
    <property type="evidence" value="ECO:0007669"/>
    <property type="project" value="TreeGrafter"/>
</dbReference>
<dbReference type="Proteomes" id="UP000472261">
    <property type="component" value="Unplaced"/>
</dbReference>
<organism evidence="19 20">
    <name type="scientific">Phasianus colchicus</name>
    <name type="common">Common pheasant</name>
    <dbReference type="NCBI Taxonomy" id="9054"/>
    <lineage>
        <taxon>Eukaryota</taxon>
        <taxon>Metazoa</taxon>
        <taxon>Chordata</taxon>
        <taxon>Craniata</taxon>
        <taxon>Vertebrata</taxon>
        <taxon>Euteleostomi</taxon>
        <taxon>Archelosauria</taxon>
        <taxon>Archosauria</taxon>
        <taxon>Dinosauria</taxon>
        <taxon>Saurischia</taxon>
        <taxon>Theropoda</taxon>
        <taxon>Coelurosauria</taxon>
        <taxon>Aves</taxon>
        <taxon>Neognathae</taxon>
        <taxon>Galloanserae</taxon>
        <taxon>Galliformes</taxon>
        <taxon>Phasianidae</taxon>
        <taxon>Phasianinae</taxon>
        <taxon>Phasianus</taxon>
    </lineage>
</organism>
<accession>A0A669PW48</accession>
<evidence type="ECO:0000256" key="3">
    <source>
        <dbReference type="ARBA" id="ARBA00006003"/>
    </source>
</evidence>
<keyword evidence="6 18" id="KW-0812">Transmembrane</keyword>
<sequence length="711" mass="80153">MDVTVDLYLAVPLLFTVLAIVLASVFVKLRGGEGQRAAERQPEPGKAEPGREEPGREEPGSAAGGEAEPQGATEGSGVEGSRVPVEEVGAGGEGKEKEEEKEEKKEAAVAEQKSAAEQKSSAERSSESIPRPPPAAEHREQQQEEEEEEESKEEDPDSDSEKLMVKETEEDDATDETFSFKYSPGKLRGNQYKSMMTKEELEEEQRQLKIYQSISHMLQVDTQDQQGSNYSANGRILKVGLERNATWLELNTAVSTPSWEGKEEQKKTMRPVAGVEEAREKVTVKPFPEVVGIKNTTASTASVVERTKEKTVERPVTGVEEANGKRTVPRMKGDKEEATVKPSFGMKVVHANSTSKDKPKAEEPPASVKTTRSVTQAATVTEKKKLRAADFKTEPQWDFDDEYILDSSSPASTCSESVRAKAAKSGWLRDLFLPNITLFIDKSYFNVSEWDRLEHFAPPYGFMELNYSLVEEVMSRLPLNPHQQLLLANSSSNVSTCISCAVVGNGGILNNSGMGKEIDSHDYVFRVSGAVIKGYEKDVGTKTSFYGFTAYSLVSSLQNLGRKGFKKIPQGKHIRYIHFLEGARDYEWLKALLLNKDIRKGFLNHYGQRPRERFDEDFTMNKYLVTHPDFLRYLKNRFLKSKNLQKPYWRLYRPTTGALLLLTALHLCDRVSAYGYITEGHQKYSDHYYDKEWKRLIFYINHDFNLEKQRV</sequence>
<feature type="region of interest" description="Disordered" evidence="17">
    <location>
        <begin position="32"/>
        <end position="191"/>
    </location>
</feature>
<reference evidence="19" key="2">
    <citation type="submission" date="2025-09" db="UniProtKB">
        <authorList>
            <consortium name="Ensembl"/>
        </authorList>
    </citation>
    <scope>IDENTIFICATION</scope>
</reference>
<evidence type="ECO:0000256" key="4">
    <source>
        <dbReference type="ARBA" id="ARBA00022676"/>
    </source>
</evidence>
<feature type="compositionally biased region" description="Acidic residues" evidence="17">
    <location>
        <begin position="143"/>
        <end position="158"/>
    </location>
</feature>
<dbReference type="Pfam" id="PF00777">
    <property type="entry name" value="Glyco_transf_29"/>
    <property type="match status" value="1"/>
</dbReference>
<reference evidence="19" key="1">
    <citation type="submission" date="2025-08" db="UniProtKB">
        <authorList>
            <consortium name="Ensembl"/>
        </authorList>
    </citation>
    <scope>IDENTIFICATION</scope>
</reference>
<dbReference type="PANTHER" id="PTHR45941">
    <property type="entry name" value="ALPHA-N-ACETYLGALACTOSAMINIDE ALPHA-2,6-SIALYLTRANSFERASE 2-LIKE-RELATED"/>
    <property type="match status" value="1"/>
</dbReference>
<keyword evidence="11" id="KW-1015">Disulfide bond</keyword>
<dbReference type="PANTHER" id="PTHR45941:SF1">
    <property type="entry name" value="ALPHA-N-ACETYLGALACTOSAMINIDE ALPHA-2,6-SIALYLTRANSFERASE 1"/>
    <property type="match status" value="1"/>
</dbReference>
<evidence type="ECO:0000256" key="9">
    <source>
        <dbReference type="ARBA" id="ARBA00023034"/>
    </source>
</evidence>
<dbReference type="GO" id="GO:0001665">
    <property type="term" value="F:alpha-N-acetylgalactosaminide alpha-2,6-sialyltransferase activity"/>
    <property type="evidence" value="ECO:0007669"/>
    <property type="project" value="UniProtKB-EC"/>
</dbReference>
<name>A0A669PW48_PHACC</name>
<dbReference type="AlphaFoldDB" id="A0A669PW48"/>
<comment type="catalytic activity">
    <reaction evidence="15">
        <text>a 3-O-[N-acetyl-alpha-neuraminyl-(2-&gt;3)-beta-D-galactosyl-(1-&gt;3)-N-acetyl-alpha-D-galactosaminyl]-L-threonyl-[protein] + CMP-N-acetyl-beta-neuraminate = a 3-O-{alpha-Neu5Ac-(2-&gt;3)-beta-D-Gal-(1-&gt;3)-[alpha-Neu5Ac-(2-&gt;6)]-alpha-D-GalNAc}-L-threonyl-[protein] + CMP + H(+)</text>
        <dbReference type="Rhea" id="RHEA:81659"/>
        <dbReference type="Rhea" id="RHEA-COMP:14417"/>
        <dbReference type="Rhea" id="RHEA-COMP:16763"/>
        <dbReference type="ChEBI" id="CHEBI:15378"/>
        <dbReference type="ChEBI" id="CHEBI:57812"/>
        <dbReference type="ChEBI" id="CHEBI:60377"/>
        <dbReference type="ChEBI" id="CHEBI:139598"/>
        <dbReference type="ChEBI" id="CHEBI:156398"/>
    </reaction>
    <physiologicalReaction direction="left-to-right" evidence="15">
        <dbReference type="Rhea" id="RHEA:81660"/>
    </physiologicalReaction>
</comment>
<comment type="similarity">
    <text evidence="3">Belongs to the glycosyltransferase 29 family.</text>
</comment>
<feature type="compositionally biased region" description="Low complexity" evidence="17">
    <location>
        <begin position="60"/>
        <end position="75"/>
    </location>
</feature>
<dbReference type="GO" id="GO:0000139">
    <property type="term" value="C:Golgi membrane"/>
    <property type="evidence" value="ECO:0007669"/>
    <property type="project" value="UniProtKB-SubCell"/>
</dbReference>
<evidence type="ECO:0000256" key="2">
    <source>
        <dbReference type="ARBA" id="ARBA00004922"/>
    </source>
</evidence>
<keyword evidence="20" id="KW-1185">Reference proteome</keyword>
<dbReference type="GO" id="GO:1901137">
    <property type="term" value="P:carbohydrate derivative biosynthetic process"/>
    <property type="evidence" value="ECO:0007669"/>
    <property type="project" value="UniProtKB-ARBA"/>
</dbReference>
<feature type="transmembrane region" description="Helical" evidence="18">
    <location>
        <begin position="7"/>
        <end position="27"/>
    </location>
</feature>
<dbReference type="FunFam" id="3.90.1480.20:FF:000013">
    <property type="entry name" value="ST6 N-acetylgalactosaminide alpha-2,6-sialyltransferase 1"/>
    <property type="match status" value="1"/>
</dbReference>
<evidence type="ECO:0000256" key="12">
    <source>
        <dbReference type="ARBA" id="ARBA00023180"/>
    </source>
</evidence>
<keyword evidence="7" id="KW-0735">Signal-anchor</keyword>
<comment type="subcellular location">
    <subcellularLocation>
        <location evidence="1">Golgi apparatus membrane</location>
        <topology evidence="1">Single-pass type II membrane protein</topology>
    </subcellularLocation>
</comment>
<evidence type="ECO:0000256" key="6">
    <source>
        <dbReference type="ARBA" id="ARBA00022692"/>
    </source>
</evidence>
<evidence type="ECO:0000256" key="16">
    <source>
        <dbReference type="ARBA" id="ARBA00052285"/>
    </source>
</evidence>
<keyword evidence="10 18" id="KW-0472">Membrane</keyword>
<keyword evidence="9" id="KW-0333">Golgi apparatus</keyword>
<feature type="compositionally biased region" description="Basic and acidic residues" evidence="17">
    <location>
        <begin position="32"/>
        <end position="59"/>
    </location>
</feature>
<dbReference type="EC" id="2.4.3.3" evidence="14"/>
<keyword evidence="4" id="KW-0328">Glycosyltransferase</keyword>
<dbReference type="Gene3D" id="3.90.1480.20">
    <property type="entry name" value="Glycosyl transferase family 29"/>
    <property type="match status" value="1"/>
</dbReference>
<dbReference type="InterPro" id="IPR038578">
    <property type="entry name" value="GT29-like_sf"/>
</dbReference>
<evidence type="ECO:0000256" key="1">
    <source>
        <dbReference type="ARBA" id="ARBA00004323"/>
    </source>
</evidence>
<keyword evidence="5" id="KW-0808">Transferase</keyword>
<evidence type="ECO:0000256" key="18">
    <source>
        <dbReference type="SAM" id="Phobius"/>
    </source>
</evidence>
<evidence type="ECO:0000313" key="19">
    <source>
        <dbReference type="Ensembl" id="ENSPCLP00000012922.1"/>
    </source>
</evidence>
<comment type="catalytic activity">
    <reaction evidence="16">
        <text>a 3-O-[N-acetyl-alpha-D-galactosaminyl]-L-threonyl-[protein] + CMP-N-acetyl-beta-neuraminate = a 3-O-[N-acetyl-alpha-neuraminosyl-(2-&gt;6)-N-acetyl-alpha-D-galactosaminyl]-L-threonyl-[protein] + CMP + H(+)</text>
        <dbReference type="Rhea" id="RHEA:81643"/>
        <dbReference type="Rhea" id="RHEA-COMP:11689"/>
        <dbReference type="Rhea" id="RHEA-COMP:19720"/>
        <dbReference type="ChEBI" id="CHEBI:15378"/>
        <dbReference type="ChEBI" id="CHEBI:57812"/>
        <dbReference type="ChEBI" id="CHEBI:60377"/>
        <dbReference type="ChEBI" id="CHEBI:87075"/>
        <dbReference type="ChEBI" id="CHEBI:231970"/>
    </reaction>
    <physiologicalReaction direction="left-to-right" evidence="16">
        <dbReference type="Rhea" id="RHEA:81644"/>
    </physiologicalReaction>
</comment>
<evidence type="ECO:0000256" key="10">
    <source>
        <dbReference type="ARBA" id="ARBA00023136"/>
    </source>
</evidence>
<evidence type="ECO:0000256" key="17">
    <source>
        <dbReference type="SAM" id="MobiDB-lite"/>
    </source>
</evidence>
<evidence type="ECO:0000256" key="14">
    <source>
        <dbReference type="ARBA" id="ARBA00039109"/>
    </source>
</evidence>